<keyword evidence="2" id="KW-0285">Flavoprotein</keyword>
<evidence type="ECO:0000313" key="7">
    <source>
        <dbReference type="EMBL" id="KIV96107.1"/>
    </source>
</evidence>
<proteinExistence type="predicted"/>
<keyword evidence="3" id="KW-0288">FMN</keyword>
<dbReference type="Proteomes" id="UP000054302">
    <property type="component" value="Unassembled WGS sequence"/>
</dbReference>
<dbReference type="AlphaFoldDB" id="A0A0D1ZNB6"/>
<dbReference type="InterPro" id="IPR013785">
    <property type="entry name" value="Aldolase_TIM"/>
</dbReference>
<feature type="domain" description="NADH:flavin oxidoreductase/NADH oxidase N-terminal" evidence="6">
    <location>
        <begin position="58"/>
        <end position="401"/>
    </location>
</feature>
<dbReference type="OMA" id="IANDYME"/>
<dbReference type="HOGENOM" id="CLU_012153_2_1_1"/>
<evidence type="ECO:0000313" key="8">
    <source>
        <dbReference type="Proteomes" id="UP000054302"/>
    </source>
</evidence>
<protein>
    <recommendedName>
        <fullName evidence="6">NADH:flavin oxidoreductase/NADH oxidase N-terminal domain-containing protein</fullName>
    </recommendedName>
</protein>
<sequence length="426" mass="46573">MESSNHEDPSRSERDAANTDTVVQNLPMPGISYFHPIQQPPPGTFLSMSDDSQARPILFTPIQIRDVTFQNRIWVSPMCQYSSSDGLLTDWHVTQLGSYACRGASLVVVEAAGVLPEGRTTPEDAGIWKDEQIPSFRRVVEMIHSQGQKAGAQLAHAGRKGSMLAPWLGLGLASKEANGFLEDVVAPSAIAYDADHPVPRAMTVEDIEICVQAFADAARRAVVAGFDVIDIHAAHGYLIHTFLSPVSNHRTDIYGGSFQNRIRFAIDIVKAVRAAIPEGMPLFFRCSATDSLEEGRGWEIHDTVKLAKILKGCGVDLIDVTGSGKTQKYTCVDDLLANSYQAPLAADIRSQVPELLVSSVGILQQSVVAERVLRDGSADAIFIGREFSRNPSYVLTVANELGVKVKWPIQLHRAEPSYRSRRLLSL</sequence>
<evidence type="ECO:0000256" key="1">
    <source>
        <dbReference type="ARBA" id="ARBA00001917"/>
    </source>
</evidence>
<dbReference type="RefSeq" id="XP_016227681.1">
    <property type="nucleotide sequence ID" value="XM_016364032.1"/>
</dbReference>
<evidence type="ECO:0000256" key="4">
    <source>
        <dbReference type="ARBA" id="ARBA00022857"/>
    </source>
</evidence>
<dbReference type="PANTHER" id="PTHR43303">
    <property type="entry name" value="NADPH DEHYDROGENASE C23G7.10C-RELATED"/>
    <property type="match status" value="1"/>
</dbReference>
<keyword evidence="8" id="KW-1185">Reference proteome</keyword>
<evidence type="ECO:0000256" key="3">
    <source>
        <dbReference type="ARBA" id="ARBA00022643"/>
    </source>
</evidence>
<keyword evidence="5" id="KW-0560">Oxidoreductase</keyword>
<reference evidence="7 8" key="1">
    <citation type="submission" date="2015-01" db="EMBL/GenBank/DDBJ databases">
        <title>The Genome Sequence of Exophiala mesophila CBS40295.</title>
        <authorList>
            <consortium name="The Broad Institute Genomics Platform"/>
            <person name="Cuomo C."/>
            <person name="de Hoog S."/>
            <person name="Gorbushina A."/>
            <person name="Stielow B."/>
            <person name="Teixiera M."/>
            <person name="Abouelleil A."/>
            <person name="Chapman S.B."/>
            <person name="Priest M."/>
            <person name="Young S.K."/>
            <person name="Wortman J."/>
            <person name="Nusbaum C."/>
            <person name="Birren B."/>
        </authorList>
    </citation>
    <scope>NUCLEOTIDE SEQUENCE [LARGE SCALE GENOMIC DNA]</scope>
    <source>
        <strain evidence="7 8">CBS 40295</strain>
    </source>
</reference>
<dbReference type="GO" id="GO:0050661">
    <property type="term" value="F:NADP binding"/>
    <property type="evidence" value="ECO:0007669"/>
    <property type="project" value="InterPro"/>
</dbReference>
<organism evidence="7 8">
    <name type="scientific">Exophiala mesophila</name>
    <name type="common">Black yeast-like fungus</name>
    <dbReference type="NCBI Taxonomy" id="212818"/>
    <lineage>
        <taxon>Eukaryota</taxon>
        <taxon>Fungi</taxon>
        <taxon>Dikarya</taxon>
        <taxon>Ascomycota</taxon>
        <taxon>Pezizomycotina</taxon>
        <taxon>Eurotiomycetes</taxon>
        <taxon>Chaetothyriomycetidae</taxon>
        <taxon>Chaetothyriales</taxon>
        <taxon>Herpotrichiellaceae</taxon>
        <taxon>Exophiala</taxon>
    </lineage>
</organism>
<dbReference type="CDD" id="cd02932">
    <property type="entry name" value="OYE_YqiM_FMN"/>
    <property type="match status" value="1"/>
</dbReference>
<dbReference type="STRING" id="212818.A0A0D1ZNB6"/>
<accession>A0A0D1ZNB6</accession>
<dbReference type="GO" id="GO:0010181">
    <property type="term" value="F:FMN binding"/>
    <property type="evidence" value="ECO:0007669"/>
    <property type="project" value="InterPro"/>
</dbReference>
<name>A0A0D1ZNB6_EXOME</name>
<comment type="cofactor">
    <cofactor evidence="1">
        <name>FMN</name>
        <dbReference type="ChEBI" id="CHEBI:58210"/>
    </cofactor>
</comment>
<evidence type="ECO:0000259" key="6">
    <source>
        <dbReference type="Pfam" id="PF00724"/>
    </source>
</evidence>
<gene>
    <name evidence="7" type="ORF">PV10_00011</name>
</gene>
<dbReference type="InterPro" id="IPR001155">
    <property type="entry name" value="OxRdtase_FMN_N"/>
</dbReference>
<dbReference type="VEuPathDB" id="FungiDB:PV10_00011"/>
<dbReference type="OrthoDB" id="72788at2759"/>
<dbReference type="PANTHER" id="PTHR43303:SF4">
    <property type="entry name" value="NADPH DEHYDROGENASE C23G7.10C-RELATED"/>
    <property type="match status" value="1"/>
</dbReference>
<dbReference type="Pfam" id="PF00724">
    <property type="entry name" value="Oxidored_FMN"/>
    <property type="match status" value="1"/>
</dbReference>
<dbReference type="GO" id="GO:0003959">
    <property type="term" value="F:NADPH dehydrogenase activity"/>
    <property type="evidence" value="ECO:0007669"/>
    <property type="project" value="InterPro"/>
</dbReference>
<dbReference type="EMBL" id="KN847520">
    <property type="protein sequence ID" value="KIV96107.1"/>
    <property type="molecule type" value="Genomic_DNA"/>
</dbReference>
<dbReference type="SUPFAM" id="SSF51395">
    <property type="entry name" value="FMN-linked oxidoreductases"/>
    <property type="match status" value="1"/>
</dbReference>
<keyword evidence="4" id="KW-0521">NADP</keyword>
<dbReference type="InterPro" id="IPR044152">
    <property type="entry name" value="YqjM-like"/>
</dbReference>
<dbReference type="GeneID" id="27317856"/>
<dbReference type="Gene3D" id="3.20.20.70">
    <property type="entry name" value="Aldolase class I"/>
    <property type="match status" value="1"/>
</dbReference>
<evidence type="ECO:0000256" key="5">
    <source>
        <dbReference type="ARBA" id="ARBA00023002"/>
    </source>
</evidence>
<evidence type="ECO:0000256" key="2">
    <source>
        <dbReference type="ARBA" id="ARBA00022630"/>
    </source>
</evidence>